<dbReference type="Proteomes" id="UP001148614">
    <property type="component" value="Unassembled WGS sequence"/>
</dbReference>
<feature type="compositionally biased region" description="Basic and acidic residues" evidence="1">
    <location>
        <begin position="572"/>
        <end position="636"/>
    </location>
</feature>
<protein>
    <recommendedName>
        <fullName evidence="4">Eisosome protein 1</fullName>
    </recommendedName>
</protein>
<dbReference type="AlphaFoldDB" id="A0A9W8N6W5"/>
<dbReference type="EMBL" id="JANPWZ010002213">
    <property type="protein sequence ID" value="KAJ3560633.1"/>
    <property type="molecule type" value="Genomic_DNA"/>
</dbReference>
<organism evidence="2 3">
    <name type="scientific">Xylaria arbuscula</name>
    <dbReference type="NCBI Taxonomy" id="114810"/>
    <lineage>
        <taxon>Eukaryota</taxon>
        <taxon>Fungi</taxon>
        <taxon>Dikarya</taxon>
        <taxon>Ascomycota</taxon>
        <taxon>Pezizomycotina</taxon>
        <taxon>Sordariomycetes</taxon>
        <taxon>Xylariomycetidae</taxon>
        <taxon>Xylariales</taxon>
        <taxon>Xylariaceae</taxon>
        <taxon>Xylaria</taxon>
    </lineage>
</organism>
<evidence type="ECO:0000313" key="2">
    <source>
        <dbReference type="EMBL" id="KAJ3560633.1"/>
    </source>
</evidence>
<feature type="compositionally biased region" description="Polar residues" evidence="1">
    <location>
        <begin position="345"/>
        <end position="359"/>
    </location>
</feature>
<sequence>MRHLSRVALAGCRIVEIKEDRHTGSAKVNNGPPATQQSSPDAGLAERGLGAASTAAQRITYTVFIGSQLSSGARLVQNLLSGEQDAVNRGRLHHCYSATAPATAHSGRLVYAKPQDLPSFPSIGLDARGSAASAAASLGWANKKSPEPWKPTSSPSAWTAAMLAEDYKSAPAWEPVASSDGAKAALLAAKSATSPSMAKSPSPDDGLSAATRAYKSNRLGSHPKPEAQERYRSLVAAKGAVARQRADSAPTPRETYPDEANAAANALSAATRAHRPALSPVRVEEAGAVPYTTMNKMMFTSRPPVKPEVDEQKRNDILHASAVAMAKKMYNQQQKMFDAQKAHTDATSPHGNLEVSSSVSDDHQPAQLTTLQDAAYKQAQARLAKMQPKNAQDSDLQDYYGTKPLSRRFSVKGKLRKRSSSDGAVLEDQRRSEQIRKQMTLFSNKLSEVDEQKRQQDQDLLLAAAQRNVHERLKGIDARIASETGMAPPPTLTQWELKARAVAQARAFQRDQPHQGKVDIGAGVHMDQEEINAIAARRIQPILDEINAKAELEHARQTELRLEMERKKEEEEIEKARQKEAQDIQKKLKQQEKHEAKMKRGEEKAAKAEQKKLARAEKTKSGEHDQATNAELDNRENLITMNSSGQPVLIPSASNREGRRRASSSNSEDSPKSPSGKIKTWFKSRFSRDQSQGRSRSNSRKFIGGISLTGNRENQSAASLNDHGDSTHEVSLTGRSQPRSQLERDSEAISSLSTASEDETEDRPRRLLTPPRLMRDASPAQGRSPGRDSRFHEII</sequence>
<dbReference type="InterPro" id="IPR024527">
    <property type="entry name" value="Eisosome1"/>
</dbReference>
<feature type="compositionally biased region" description="Polar residues" evidence="1">
    <location>
        <begin position="708"/>
        <end position="719"/>
    </location>
</feature>
<dbReference type="GO" id="GO:0070941">
    <property type="term" value="P:eisosome assembly"/>
    <property type="evidence" value="ECO:0007669"/>
    <property type="project" value="TreeGrafter"/>
</dbReference>
<feature type="compositionally biased region" description="Low complexity" evidence="1">
    <location>
        <begin position="663"/>
        <end position="675"/>
    </location>
</feature>
<feature type="region of interest" description="Disordered" evidence="1">
    <location>
        <begin position="572"/>
        <end position="795"/>
    </location>
</feature>
<gene>
    <name evidence="2" type="ORF">NPX13_g9239</name>
</gene>
<feature type="region of interest" description="Disordered" evidence="1">
    <location>
        <begin position="410"/>
        <end position="432"/>
    </location>
</feature>
<dbReference type="PANTHER" id="PTHR28298:SF1">
    <property type="entry name" value="EISOSOME PROTEIN 1"/>
    <property type="match status" value="1"/>
</dbReference>
<dbReference type="VEuPathDB" id="FungiDB:F4678DRAFT_11203"/>
<feature type="region of interest" description="Disordered" evidence="1">
    <location>
        <begin position="338"/>
        <end position="364"/>
    </location>
</feature>
<name>A0A9W8N6W5_9PEZI</name>
<dbReference type="Pfam" id="PF12757">
    <property type="entry name" value="Eisosome1"/>
    <property type="match status" value="1"/>
</dbReference>
<feature type="region of interest" description="Disordered" evidence="1">
    <location>
        <begin position="190"/>
        <end position="209"/>
    </location>
</feature>
<evidence type="ECO:0000313" key="3">
    <source>
        <dbReference type="Proteomes" id="UP001148614"/>
    </source>
</evidence>
<feature type="compositionally biased region" description="Basic and acidic residues" evidence="1">
    <location>
        <begin position="785"/>
        <end position="795"/>
    </location>
</feature>
<feature type="region of interest" description="Disordered" evidence="1">
    <location>
        <begin position="23"/>
        <end position="49"/>
    </location>
</feature>
<reference evidence="2" key="1">
    <citation type="submission" date="2022-07" db="EMBL/GenBank/DDBJ databases">
        <title>Genome Sequence of Xylaria arbuscula.</title>
        <authorList>
            <person name="Buettner E."/>
        </authorList>
    </citation>
    <scope>NUCLEOTIDE SEQUENCE</scope>
    <source>
        <strain evidence="2">VT107</strain>
    </source>
</reference>
<feature type="compositionally biased region" description="Polar residues" evidence="1">
    <location>
        <begin position="637"/>
        <end position="646"/>
    </location>
</feature>
<keyword evidence="3" id="KW-1185">Reference proteome</keyword>
<comment type="caution">
    <text evidence="2">The sequence shown here is derived from an EMBL/GenBank/DDBJ whole genome shotgun (WGS) entry which is preliminary data.</text>
</comment>
<evidence type="ECO:0000256" key="1">
    <source>
        <dbReference type="SAM" id="MobiDB-lite"/>
    </source>
</evidence>
<feature type="compositionally biased region" description="Polar residues" evidence="1">
    <location>
        <begin position="729"/>
        <end position="740"/>
    </location>
</feature>
<feature type="compositionally biased region" description="Polar residues" evidence="1">
    <location>
        <begin position="26"/>
        <end position="40"/>
    </location>
</feature>
<proteinExistence type="predicted"/>
<accession>A0A9W8N6W5</accession>
<dbReference type="PANTHER" id="PTHR28298">
    <property type="entry name" value="EISOSOME PROTEIN 1"/>
    <property type="match status" value="1"/>
</dbReference>
<evidence type="ECO:0008006" key="4">
    <source>
        <dbReference type="Google" id="ProtNLM"/>
    </source>
</evidence>